<dbReference type="CDD" id="cd21786">
    <property type="entry name" value="RBD_KIF20B"/>
    <property type="match status" value="1"/>
</dbReference>
<reference evidence="14" key="3">
    <citation type="submission" date="2025-09" db="UniProtKB">
        <authorList>
            <consortium name="Ensembl"/>
        </authorList>
    </citation>
    <scope>IDENTIFICATION</scope>
</reference>
<dbReference type="Ensembl" id="ENSPNAT00000015527.2">
    <property type="protein sequence ID" value="ENSPNAP00000028923.1"/>
    <property type="gene ID" value="ENSPNAG00000014774.2"/>
</dbReference>
<dbReference type="InterPro" id="IPR036961">
    <property type="entry name" value="Kinesin_motor_dom_sf"/>
</dbReference>
<dbReference type="GO" id="GO:0072686">
    <property type="term" value="C:mitotic spindle"/>
    <property type="evidence" value="ECO:0007669"/>
    <property type="project" value="TreeGrafter"/>
</dbReference>
<feature type="region of interest" description="Disordered" evidence="12">
    <location>
        <begin position="1519"/>
        <end position="1555"/>
    </location>
</feature>
<sequence>MEFSLNSKPERVGSVIVEDLRKDLFVEFSKIPPSQGPVVLEKEHLQVYLRIRPFTSTESNFGESQDCISVNSPDTVVLKAPRTSLTARQSEKLGPQVAQRFQFSKVYGPETSQRQIFDGTTKALVKDVLGGENSLIFTYGVTNAGKTFTFLGPETDVGILPRSLNVIFNSIEGRIYTQNNIKPHRCIDFTRLTKDQQDEEATIKKNILRRFKESDLQKSTSSISHSACSTLLEGSSCSDLEGESVCLEEDSHVKFSVWVSFCEIYNENIHDLLDFASNSSQRRNVLRLCQDVKGNTFVKDLTWVHVNSADEAYKVLKIGRKNQTFSSTKLNSASSRSHSVFSIRILRIEDMGVPRVQTISELSLCDLAGSERCAKTQNRGDRLKEAGNINTSLLTLGKCINALRLNQTQSKFQQHIPFRESKLTHYLQGFFCGRGKACMIVNVNQCASMFDETLNVLKFSAVAQKVVVLNPKPVFSAMPKKSARDVSMVINNVDKREWTRRSTLIGWETSLEDVQEDEDDEDMEVQEEEEEEEEEESGDESMAENTVLEAGDDQELCELQQKVNELQEKLFKTESEKLAMESQIREEVTTEFMELFSNMEKDYNERLQREKEIAEERAERRLEILKTLVNKNASELAEASSGEEATKEAKTEFLDGMIEAMQNDLAKIKKDAEAAQTCLERGAHSPGAVSRLRTQLDEMAEELLKSQQLLNIKTKEMEAVHVELQKSSEKLLEANTNYENQKTRCQELMAICQEKDEMISKLQTTLDQNIEAATEDKTFIDTIKGEILHYRNNCRCMLNDGKWETKDQEIQQLVQALKEKDKCLDELKQEQLSLMQKVNDLRQDLTKQARAYEVAVSSLETEKAATMKLSNENRALASELNVLQQAASDMNSKLRAMETELSTHASVAAKLSEQLQTAKALIREREEECCEQSSMIESLKLEAEELRQKLSTQGQKKGCEFQETIEALRKECEVMMSSTQEKSRKIKAMEQELSQTREEMCHIQNQCNQLKQERDAQREETQNVLGHYEAEKLVVEQMKGSLSELQTELEGLKQQLAQLGQHEQAFTRSSERVLELEKELAEREAHCTALQKKLLHTQKELGQTEEVLKKERCKIEEEEEKRTIESSKARDDAERRREMEEELLHKDAELEAKAQELLKSEKQVDDGLDKIGSLSLDLQQKEKHISDLYEKLSQSRVETERLQKEITSLTEEIRKLKQQLCEIKEEKDQALNSLAYKEEAIEQLKTKHANAVSSKDLQQHQDACQALLAKEKLIEEMCLNLTDKERIQIEQEQVLEARLNEIESLSEELMKLKEKCQREGAAGSDAGNLDQEEQKGEQTARCSTADKKLEKSLERERMSPDGAQRPKEKADQNSSVLSTESEREDKRFPKPQVEISFTPLKPDRVNVRRPGDEESVTVKIRRTARKRKSAEMEKSVESENRKNLRLRGNSRANVQSVQSPSVLGKKGNQLKHQDSPVSLKGRKDGTLQKIGDFIQSSPTLLGSKAKKIMAMVAVKSPESQITMDTNKPKRSKRKLFKTQISSPLDIPSHPIIGVDQDDKESDHLIIKRKLRTRTAKR</sequence>
<dbReference type="Proteomes" id="UP001501920">
    <property type="component" value="Chromosome 13"/>
</dbReference>
<evidence type="ECO:0000256" key="8">
    <source>
        <dbReference type="ARBA" id="ARBA00023175"/>
    </source>
</evidence>
<dbReference type="SUPFAM" id="SSF52540">
    <property type="entry name" value="P-loop containing nucleoside triphosphate hydrolases"/>
    <property type="match status" value="1"/>
</dbReference>
<feature type="region of interest" description="Disordered" evidence="12">
    <location>
        <begin position="1320"/>
        <end position="1483"/>
    </location>
</feature>
<dbReference type="InterPro" id="IPR019821">
    <property type="entry name" value="Kinesin_motor_CS"/>
</dbReference>
<evidence type="ECO:0000256" key="5">
    <source>
        <dbReference type="ARBA" id="ARBA00022741"/>
    </source>
</evidence>
<feature type="coiled-coil region" evidence="11">
    <location>
        <begin position="658"/>
        <end position="744"/>
    </location>
</feature>
<evidence type="ECO:0000259" key="13">
    <source>
        <dbReference type="PROSITE" id="PS50067"/>
    </source>
</evidence>
<dbReference type="GO" id="GO:0005634">
    <property type="term" value="C:nucleus"/>
    <property type="evidence" value="ECO:0007669"/>
    <property type="project" value="TreeGrafter"/>
</dbReference>
<feature type="coiled-coil region" evidence="11">
    <location>
        <begin position="1185"/>
        <end position="1247"/>
    </location>
</feature>
<keyword evidence="4" id="KW-0493">Microtubule</keyword>
<keyword evidence="15" id="KW-1185">Reference proteome</keyword>
<keyword evidence="8 10" id="KW-0505">Motor protein</keyword>
<evidence type="ECO:0000313" key="15">
    <source>
        <dbReference type="Proteomes" id="UP001501920"/>
    </source>
</evidence>
<dbReference type="GO" id="GO:0008017">
    <property type="term" value="F:microtubule binding"/>
    <property type="evidence" value="ECO:0007669"/>
    <property type="project" value="InterPro"/>
</dbReference>
<dbReference type="GO" id="GO:0008574">
    <property type="term" value="F:plus-end-directed microtubule motor activity"/>
    <property type="evidence" value="ECO:0007669"/>
    <property type="project" value="TreeGrafter"/>
</dbReference>
<feature type="coiled-coil region" evidence="11">
    <location>
        <begin position="810"/>
        <end position="999"/>
    </location>
</feature>
<feature type="compositionally biased region" description="Basic residues" evidence="12">
    <location>
        <begin position="1419"/>
        <end position="1428"/>
    </location>
</feature>
<feature type="coiled-coil region" evidence="11">
    <location>
        <begin position="563"/>
        <end position="624"/>
    </location>
</feature>
<dbReference type="InterPro" id="IPR027417">
    <property type="entry name" value="P-loop_NTPase"/>
</dbReference>
<keyword evidence="9" id="KW-0206">Cytoskeleton</keyword>
<dbReference type="GO" id="GO:0005876">
    <property type="term" value="C:spindle microtubule"/>
    <property type="evidence" value="ECO:0007669"/>
    <property type="project" value="TreeGrafter"/>
</dbReference>
<dbReference type="PRINTS" id="PR00380">
    <property type="entry name" value="KINESINHEAVY"/>
</dbReference>
<dbReference type="OrthoDB" id="123929at2759"/>
<reference evidence="14 15" key="1">
    <citation type="submission" date="2020-10" db="EMBL/GenBank/DDBJ databases">
        <title>Pygocentrus nattereri (red-bellied piranha) genome, fPygNat1, primary haplotype.</title>
        <authorList>
            <person name="Myers G."/>
            <person name="Meyer A."/>
            <person name="Karagic N."/>
            <person name="Pippel M."/>
            <person name="Winkler S."/>
            <person name="Tracey A."/>
            <person name="Wood J."/>
            <person name="Formenti G."/>
            <person name="Howe K."/>
            <person name="Fedrigo O."/>
            <person name="Jarvis E.D."/>
        </authorList>
    </citation>
    <scope>NUCLEOTIDE SEQUENCE [LARGE SCALE GENOMIC DNA]</scope>
</reference>
<evidence type="ECO:0000256" key="7">
    <source>
        <dbReference type="ARBA" id="ARBA00023054"/>
    </source>
</evidence>
<dbReference type="Pfam" id="PF00225">
    <property type="entry name" value="Kinesin"/>
    <property type="match status" value="1"/>
</dbReference>
<evidence type="ECO:0000256" key="11">
    <source>
        <dbReference type="SAM" id="Coils"/>
    </source>
</evidence>
<protein>
    <recommendedName>
        <fullName evidence="13">Kinesin motor domain-containing protein</fullName>
    </recommendedName>
</protein>
<keyword evidence="3" id="KW-0597">Phosphoprotein</keyword>
<dbReference type="GO" id="GO:0048731">
    <property type="term" value="P:system development"/>
    <property type="evidence" value="ECO:0007669"/>
    <property type="project" value="UniProtKB-ARBA"/>
</dbReference>
<keyword evidence="5 10" id="KW-0547">Nucleotide-binding</keyword>
<dbReference type="GO" id="GO:0051231">
    <property type="term" value="P:spindle elongation"/>
    <property type="evidence" value="ECO:0007669"/>
    <property type="project" value="TreeGrafter"/>
</dbReference>
<dbReference type="GeneTree" id="ENSGT00940000155989"/>
<name>A0A3B4DZN9_PYGNA</name>
<comment type="subcellular location">
    <subcellularLocation>
        <location evidence="1">Cytoplasm</location>
        <location evidence="1">Cytoskeleton</location>
        <location evidence="1">Spindle</location>
    </subcellularLocation>
</comment>
<dbReference type="GO" id="GO:0090307">
    <property type="term" value="P:mitotic spindle assembly"/>
    <property type="evidence" value="ECO:0007669"/>
    <property type="project" value="TreeGrafter"/>
</dbReference>
<dbReference type="PANTHER" id="PTHR47970">
    <property type="entry name" value="KINESIN-LIKE PROTEIN KIF11"/>
    <property type="match status" value="1"/>
</dbReference>
<dbReference type="SMART" id="SM00129">
    <property type="entry name" value="KISc"/>
    <property type="match status" value="1"/>
</dbReference>
<dbReference type="GeneID" id="108410719"/>
<comment type="similarity">
    <text evidence="10">Belongs to the TRAFAC class myosin-kinesin ATPase superfamily. Kinesin family.</text>
</comment>
<evidence type="ECO:0000256" key="1">
    <source>
        <dbReference type="ARBA" id="ARBA00004186"/>
    </source>
</evidence>
<dbReference type="Gene3D" id="3.40.850.10">
    <property type="entry name" value="Kinesin motor domain"/>
    <property type="match status" value="1"/>
</dbReference>
<feature type="domain" description="Kinesin motor" evidence="13">
    <location>
        <begin position="44"/>
        <end position="466"/>
    </location>
</feature>
<evidence type="ECO:0000256" key="4">
    <source>
        <dbReference type="ARBA" id="ARBA00022701"/>
    </source>
</evidence>
<dbReference type="RefSeq" id="XP_017537431.1">
    <property type="nucleotide sequence ID" value="XM_017681942.2"/>
</dbReference>
<feature type="compositionally biased region" description="Polar residues" evidence="12">
    <location>
        <begin position="1450"/>
        <end position="1461"/>
    </location>
</feature>
<organism evidence="14 15">
    <name type="scientific">Pygocentrus nattereri</name>
    <name type="common">Red-bellied piranha</name>
    <dbReference type="NCBI Taxonomy" id="42514"/>
    <lineage>
        <taxon>Eukaryota</taxon>
        <taxon>Metazoa</taxon>
        <taxon>Chordata</taxon>
        <taxon>Craniata</taxon>
        <taxon>Vertebrata</taxon>
        <taxon>Euteleostomi</taxon>
        <taxon>Actinopterygii</taxon>
        <taxon>Neopterygii</taxon>
        <taxon>Teleostei</taxon>
        <taxon>Ostariophysi</taxon>
        <taxon>Characiformes</taxon>
        <taxon>Characoidei</taxon>
        <taxon>Pygocentrus</taxon>
    </lineage>
</organism>
<feature type="coiled-coil region" evidence="11">
    <location>
        <begin position="1035"/>
        <end position="1156"/>
    </location>
</feature>
<dbReference type="PANTHER" id="PTHR47970:SF29">
    <property type="entry name" value="KINESIN FAMILY MEMBER 20B"/>
    <property type="match status" value="1"/>
</dbReference>
<dbReference type="CTD" id="100007502"/>
<reference evidence="14" key="2">
    <citation type="submission" date="2025-08" db="UniProtKB">
        <authorList>
            <consortium name="Ensembl"/>
        </authorList>
    </citation>
    <scope>IDENTIFICATION</scope>
</reference>
<feature type="binding site" evidence="10">
    <location>
        <begin position="140"/>
        <end position="147"/>
    </location>
    <ligand>
        <name>ATP</name>
        <dbReference type="ChEBI" id="CHEBI:30616"/>
    </ligand>
</feature>
<dbReference type="PROSITE" id="PS00411">
    <property type="entry name" value="KINESIN_MOTOR_1"/>
    <property type="match status" value="1"/>
</dbReference>
<evidence type="ECO:0000256" key="3">
    <source>
        <dbReference type="ARBA" id="ARBA00022553"/>
    </source>
</evidence>
<feature type="compositionally biased region" description="Basic and acidic residues" evidence="12">
    <location>
        <begin position="1401"/>
        <end position="1412"/>
    </location>
</feature>
<evidence type="ECO:0000256" key="12">
    <source>
        <dbReference type="SAM" id="MobiDB-lite"/>
    </source>
</evidence>
<feature type="compositionally biased region" description="Acidic residues" evidence="12">
    <location>
        <begin position="511"/>
        <end position="542"/>
    </location>
</feature>
<keyword evidence="6 10" id="KW-0067">ATP-binding</keyword>
<dbReference type="STRING" id="42514.ENSPNAP00000028923"/>
<keyword evidence="7 11" id="KW-0175">Coiled coil</keyword>
<dbReference type="PROSITE" id="PS50067">
    <property type="entry name" value="KINESIN_MOTOR_2"/>
    <property type="match status" value="1"/>
</dbReference>
<evidence type="ECO:0000256" key="10">
    <source>
        <dbReference type="PROSITE-ProRule" id="PRU00283"/>
    </source>
</evidence>
<keyword evidence="2" id="KW-0963">Cytoplasm</keyword>
<feature type="compositionally biased region" description="Basic and acidic residues" evidence="12">
    <location>
        <begin position="1332"/>
        <end position="1371"/>
    </location>
</feature>
<evidence type="ECO:0000256" key="6">
    <source>
        <dbReference type="ARBA" id="ARBA00022840"/>
    </source>
</evidence>
<dbReference type="InterPro" id="IPR047149">
    <property type="entry name" value="KIF11-like"/>
</dbReference>
<feature type="compositionally biased region" description="Basic and acidic residues" evidence="12">
    <location>
        <begin position="1429"/>
        <end position="1442"/>
    </location>
</feature>
<evidence type="ECO:0000256" key="9">
    <source>
        <dbReference type="ARBA" id="ARBA00023212"/>
    </source>
</evidence>
<dbReference type="GO" id="GO:0007018">
    <property type="term" value="P:microtubule-based movement"/>
    <property type="evidence" value="ECO:0007669"/>
    <property type="project" value="InterPro"/>
</dbReference>
<dbReference type="GO" id="GO:0005524">
    <property type="term" value="F:ATP binding"/>
    <property type="evidence" value="ECO:0007669"/>
    <property type="project" value="UniProtKB-UniRule"/>
</dbReference>
<evidence type="ECO:0000313" key="14">
    <source>
        <dbReference type="Ensembl" id="ENSPNAP00000028923.1"/>
    </source>
</evidence>
<dbReference type="InterPro" id="IPR001752">
    <property type="entry name" value="Kinesin_motor_dom"/>
</dbReference>
<evidence type="ECO:0000256" key="2">
    <source>
        <dbReference type="ARBA" id="ARBA00022490"/>
    </source>
</evidence>
<dbReference type="RefSeq" id="XP_017537429.1">
    <property type="nucleotide sequence ID" value="XM_017681940.2"/>
</dbReference>
<dbReference type="RefSeq" id="XP_017537430.1">
    <property type="nucleotide sequence ID" value="XM_017681941.2"/>
</dbReference>
<feature type="region of interest" description="Disordered" evidence="12">
    <location>
        <begin position="511"/>
        <end position="543"/>
    </location>
</feature>
<accession>A0A3B4DZN9</accession>
<dbReference type="OMA" id="ICHEKDD"/>
<proteinExistence type="inferred from homology"/>